<keyword evidence="2" id="KW-1185">Reference proteome</keyword>
<evidence type="ECO:0000313" key="1">
    <source>
        <dbReference type="EMBL" id="GHD80350.1"/>
    </source>
</evidence>
<sequence length="1037" mass="117940">MINLTSEIKIICTNEQLQIAVADAIEDTKRLLLSMYAPDQERVSLSLITASRDNNYKRLAFNRYFPFYKKKYNAKWVASVFYAVHNNTRDTFSDNHIDILSSLGVDEVVPRTLAQEIWRGLRVFLLALWGRRAILLPMNFSLPETNRKKDYACQLYTEVLAIFRSPYVNGSLGVADISHDILPRSARNFGWYAWRPVIASDWHTVEDINTPDLIMLFKELTRRKNLKERGADEPVYPLAPASFLGPLISALPDRCNFDIKEVSIYNPRVSLDTDSLLKEVALFNRSLDGSDVRAVWAEYQKRYLTQVKEIKRKKDIKSDIVVIGKFNQYLFSILPQSGHRSPSPTEFDRKHMEGIGLPPLRQIISKRDDVSAIGRFFQYLEDVAPFDERLNGFTNPILDLDKPRESRRRQTSKKTFRINDFRLLFELVHAIGEFTWHVAKNIGEGTAPDSWLSILNSKNKYLILNADDFGFVPIVRFTLLDGTPVKINLRWIPTTVIPTSAVHLKGSPEKWTLLPNLHGIHQTIVGIETGLRHIHIRWLDKRNFKFSEVDSKSSTFDLLVNTDKVTNEWVRPTAKTVLNALERQIESQSWINGEHFDAELFYDYHELSDFGKIRPIFMKYNEPKVYTSSSMASFFRNIIYFFSLIKISLGQDVADKLPEEVSNLLFDNRRDFEKATRCRSKFSTDYTPHGLRASVVSIYAPILPPHVIGENITGHVSDNMVKYYTVINSDYISDVKAINRRLAAESGVVERSILAVTADDEFSSLRKAVAASPINDVLREYGAFSFATEEADGKIKSGMDAIKANDSGWIKICPTHICPMNNICPPEIVNTVGKKFCGQCHYSIKTVDHLPRILAHCRSLSRKCDDLKRRLACASSNGASEVALELIEQDLLNLTGELSAWMLTADVLVKNYDKLRNCALVNKPDILAKKLAMIAQPECELENILVQCDEAIAYPDLADSVLEADVAMIRARLLVMTGELEDFFDSAHGYKLIDSFRGLLRGVCMATGKSPKELAAYIESSPIKNIRSIELLEKLYE</sequence>
<gene>
    <name evidence="1" type="ORF">GCM10011419_24950</name>
</gene>
<evidence type="ECO:0008006" key="3">
    <source>
        <dbReference type="Google" id="ProtNLM"/>
    </source>
</evidence>
<comment type="caution">
    <text evidence="1">The sequence shown here is derived from an EMBL/GenBank/DDBJ whole genome shotgun (WGS) entry which is preliminary data.</text>
</comment>
<dbReference type="EMBL" id="BMYP01000037">
    <property type="protein sequence ID" value="GHD80350.1"/>
    <property type="molecule type" value="Genomic_DNA"/>
</dbReference>
<protein>
    <recommendedName>
        <fullName evidence="3">Integrase</fullName>
    </recommendedName>
</protein>
<reference evidence="2" key="1">
    <citation type="journal article" date="2019" name="Int. J. Syst. Evol. Microbiol.">
        <title>The Global Catalogue of Microorganisms (GCM) 10K type strain sequencing project: providing services to taxonomists for standard genome sequencing and annotation.</title>
        <authorList>
            <consortium name="The Broad Institute Genomics Platform"/>
            <consortium name="The Broad Institute Genome Sequencing Center for Infectious Disease"/>
            <person name="Wu L."/>
            <person name="Ma J."/>
        </authorList>
    </citation>
    <scope>NUCLEOTIDE SEQUENCE [LARGE SCALE GENOMIC DNA]</scope>
    <source>
        <strain evidence="2">KCTC 23713</strain>
    </source>
</reference>
<proteinExistence type="predicted"/>
<evidence type="ECO:0000313" key="2">
    <source>
        <dbReference type="Proteomes" id="UP000662678"/>
    </source>
</evidence>
<name>A0ABQ3HDY3_9NEIS</name>
<dbReference type="Proteomes" id="UP000662678">
    <property type="component" value="Unassembled WGS sequence"/>
</dbReference>
<organism evidence="1 2">
    <name type="scientific">Vogesella fluminis</name>
    <dbReference type="NCBI Taxonomy" id="1069161"/>
    <lineage>
        <taxon>Bacteria</taxon>
        <taxon>Pseudomonadati</taxon>
        <taxon>Pseudomonadota</taxon>
        <taxon>Betaproteobacteria</taxon>
        <taxon>Neisseriales</taxon>
        <taxon>Chromobacteriaceae</taxon>
        <taxon>Vogesella</taxon>
    </lineage>
</organism>
<dbReference type="RefSeq" id="WP_189354175.1">
    <property type="nucleotide sequence ID" value="NZ_BMYP01000037.1"/>
</dbReference>
<accession>A0ABQ3HDY3</accession>